<sequence>MDIGICARAQGKSCYEVGHDSSSGLFLQVAFDGLVGLNFRKRSSSEPCGVIPLFQVACPPRSRCRTKSDPL</sequence>
<dbReference type="AlphaFoldDB" id="A0A0C9YNG8"/>
<dbReference type="HOGENOM" id="CLU_2747050_0_0_1"/>
<feature type="non-terminal residue" evidence="1">
    <location>
        <position position="71"/>
    </location>
</feature>
<proteinExistence type="predicted"/>
<evidence type="ECO:0000313" key="1">
    <source>
        <dbReference type="EMBL" id="KIK18286.1"/>
    </source>
</evidence>
<name>A0A0C9YNG8_9AGAM</name>
<accession>A0A0C9YNG8</accession>
<reference evidence="1 2" key="1">
    <citation type="submission" date="2014-04" db="EMBL/GenBank/DDBJ databases">
        <authorList>
            <consortium name="DOE Joint Genome Institute"/>
            <person name="Kuo A."/>
            <person name="Kohler A."/>
            <person name="Costa M.D."/>
            <person name="Nagy L.G."/>
            <person name="Floudas D."/>
            <person name="Copeland A."/>
            <person name="Barry K.W."/>
            <person name="Cichocki N."/>
            <person name="Veneault-Fourrey C."/>
            <person name="LaButti K."/>
            <person name="Lindquist E.A."/>
            <person name="Lipzen A."/>
            <person name="Lundell T."/>
            <person name="Morin E."/>
            <person name="Murat C."/>
            <person name="Sun H."/>
            <person name="Tunlid A."/>
            <person name="Henrissat B."/>
            <person name="Grigoriev I.V."/>
            <person name="Hibbett D.S."/>
            <person name="Martin F."/>
            <person name="Nordberg H.P."/>
            <person name="Cantor M.N."/>
            <person name="Hua S.X."/>
        </authorList>
    </citation>
    <scope>NUCLEOTIDE SEQUENCE [LARGE SCALE GENOMIC DNA]</scope>
    <source>
        <strain evidence="1 2">441</strain>
    </source>
</reference>
<protein>
    <submittedName>
        <fullName evidence="1">Uncharacterized protein</fullName>
    </submittedName>
</protein>
<keyword evidence="2" id="KW-1185">Reference proteome</keyword>
<dbReference type="Proteomes" id="UP000054018">
    <property type="component" value="Unassembled WGS sequence"/>
</dbReference>
<gene>
    <name evidence="1" type="ORF">PISMIDRAFT_684322</name>
</gene>
<evidence type="ECO:0000313" key="2">
    <source>
        <dbReference type="Proteomes" id="UP000054018"/>
    </source>
</evidence>
<reference evidence="2" key="2">
    <citation type="submission" date="2015-01" db="EMBL/GenBank/DDBJ databases">
        <title>Evolutionary Origins and Diversification of the Mycorrhizal Mutualists.</title>
        <authorList>
            <consortium name="DOE Joint Genome Institute"/>
            <consortium name="Mycorrhizal Genomics Consortium"/>
            <person name="Kohler A."/>
            <person name="Kuo A."/>
            <person name="Nagy L.G."/>
            <person name="Floudas D."/>
            <person name="Copeland A."/>
            <person name="Barry K.W."/>
            <person name="Cichocki N."/>
            <person name="Veneault-Fourrey C."/>
            <person name="LaButti K."/>
            <person name="Lindquist E.A."/>
            <person name="Lipzen A."/>
            <person name="Lundell T."/>
            <person name="Morin E."/>
            <person name="Murat C."/>
            <person name="Riley R."/>
            <person name="Ohm R."/>
            <person name="Sun H."/>
            <person name="Tunlid A."/>
            <person name="Henrissat B."/>
            <person name="Grigoriev I.V."/>
            <person name="Hibbett D.S."/>
            <person name="Martin F."/>
        </authorList>
    </citation>
    <scope>NUCLEOTIDE SEQUENCE [LARGE SCALE GENOMIC DNA]</scope>
    <source>
        <strain evidence="2">441</strain>
    </source>
</reference>
<organism evidence="1 2">
    <name type="scientific">Pisolithus microcarpus 441</name>
    <dbReference type="NCBI Taxonomy" id="765257"/>
    <lineage>
        <taxon>Eukaryota</taxon>
        <taxon>Fungi</taxon>
        <taxon>Dikarya</taxon>
        <taxon>Basidiomycota</taxon>
        <taxon>Agaricomycotina</taxon>
        <taxon>Agaricomycetes</taxon>
        <taxon>Agaricomycetidae</taxon>
        <taxon>Boletales</taxon>
        <taxon>Sclerodermatineae</taxon>
        <taxon>Pisolithaceae</taxon>
        <taxon>Pisolithus</taxon>
    </lineage>
</organism>
<dbReference type="EMBL" id="KN833808">
    <property type="protein sequence ID" value="KIK18286.1"/>
    <property type="molecule type" value="Genomic_DNA"/>
</dbReference>